<dbReference type="PANTHER" id="PTHR12151:SF25">
    <property type="entry name" value="LINALOOL DEHYDRATASE_ISOMERASE DOMAIN-CONTAINING PROTEIN"/>
    <property type="match status" value="1"/>
</dbReference>
<reference evidence="6 7" key="1">
    <citation type="submission" date="2019-05" db="EMBL/GenBank/DDBJ databases">
        <authorList>
            <person name="Farhan Ul Haque M."/>
        </authorList>
    </citation>
    <scope>NUCLEOTIDE SEQUENCE [LARGE SCALE GENOMIC DNA]</scope>
    <source>
        <strain evidence="6">2</strain>
    </source>
</reference>
<dbReference type="FunFam" id="3.40.30.10:FF:000013">
    <property type="entry name" value="Blast:Protein SCO1 homolog, mitochondrial"/>
    <property type="match status" value="1"/>
</dbReference>
<protein>
    <submittedName>
        <fullName evidence="6">SCO family protein</fullName>
    </submittedName>
</protein>
<keyword evidence="4" id="KW-1015">Disulfide bond</keyword>
<dbReference type="SUPFAM" id="SSF52833">
    <property type="entry name" value="Thioredoxin-like"/>
    <property type="match status" value="1"/>
</dbReference>
<keyword evidence="3" id="KW-0479">Metal-binding</keyword>
<dbReference type="GO" id="GO:0046872">
    <property type="term" value="F:metal ion binding"/>
    <property type="evidence" value="ECO:0007669"/>
    <property type="project" value="UniProtKB-KW"/>
</dbReference>
<comment type="caution">
    <text evidence="6">The sequence shown here is derived from an EMBL/GenBank/DDBJ whole genome shotgun (WGS) entry which is preliminary data.</text>
</comment>
<evidence type="ECO:0000256" key="1">
    <source>
        <dbReference type="ARBA" id="ARBA00010996"/>
    </source>
</evidence>
<dbReference type="PANTHER" id="PTHR12151">
    <property type="entry name" value="ELECTRON TRANSPORT PROTIN SCO1/SENC FAMILY MEMBER"/>
    <property type="match status" value="1"/>
</dbReference>
<sequence>MTKASRQFLFIAVALALGLMVLGGLAFRNLADNGAQGVAAIGGPFAMTAQDGRVLTDADLKGHPTLIFFGYTHCPDFCPTTLTQISSVFKEMGPDKKIEALFVTIDPQRDTPDTMKTYLESFDPRIIGLSGNEAQTRAIAKAYKVYFKKEGADNGDYTMDHTGVVYLMDKNGRFVSAFNLDRPAKQAADELTRYL</sequence>
<evidence type="ECO:0000256" key="4">
    <source>
        <dbReference type="PIRSR" id="PIRSR603782-2"/>
    </source>
</evidence>
<organism evidence="6 7">
    <name type="scientific">Methylocella tundrae</name>
    <dbReference type="NCBI Taxonomy" id="227605"/>
    <lineage>
        <taxon>Bacteria</taxon>
        <taxon>Pseudomonadati</taxon>
        <taxon>Pseudomonadota</taxon>
        <taxon>Alphaproteobacteria</taxon>
        <taxon>Hyphomicrobiales</taxon>
        <taxon>Beijerinckiaceae</taxon>
        <taxon>Methylocella</taxon>
    </lineage>
</organism>
<evidence type="ECO:0000256" key="2">
    <source>
        <dbReference type="ARBA" id="ARBA00023008"/>
    </source>
</evidence>
<dbReference type="InterPro" id="IPR003782">
    <property type="entry name" value="SCO1/SenC"/>
</dbReference>
<proteinExistence type="inferred from homology"/>
<feature type="binding site" evidence="3">
    <location>
        <position position="78"/>
    </location>
    <ligand>
        <name>Cu cation</name>
        <dbReference type="ChEBI" id="CHEBI:23378"/>
    </ligand>
</feature>
<evidence type="ECO:0000313" key="6">
    <source>
        <dbReference type="EMBL" id="VTZ49286.1"/>
    </source>
</evidence>
<gene>
    <name evidence="6" type="ORF">MPC4_150068</name>
</gene>
<name>A0A8B6M378_METTU</name>
<dbReference type="Proteomes" id="UP000485880">
    <property type="component" value="Unassembled WGS sequence"/>
</dbReference>
<feature type="binding site" evidence="3">
    <location>
        <position position="161"/>
    </location>
    <ligand>
        <name>Cu cation</name>
        <dbReference type="ChEBI" id="CHEBI:23378"/>
    </ligand>
</feature>
<dbReference type="InterPro" id="IPR036249">
    <property type="entry name" value="Thioredoxin-like_sf"/>
</dbReference>
<dbReference type="InterPro" id="IPR013766">
    <property type="entry name" value="Thioredoxin_domain"/>
</dbReference>
<dbReference type="Pfam" id="PF02630">
    <property type="entry name" value="SCO1-SenC"/>
    <property type="match status" value="1"/>
</dbReference>
<comment type="similarity">
    <text evidence="1">Belongs to the SCO1/2 family.</text>
</comment>
<dbReference type="EMBL" id="CABFMQ020000057">
    <property type="protein sequence ID" value="VTZ49286.1"/>
    <property type="molecule type" value="Genomic_DNA"/>
</dbReference>
<keyword evidence="7" id="KW-1185">Reference proteome</keyword>
<dbReference type="CDD" id="cd02968">
    <property type="entry name" value="SCO"/>
    <property type="match status" value="1"/>
</dbReference>
<feature type="binding site" evidence="3">
    <location>
        <position position="74"/>
    </location>
    <ligand>
        <name>Cu cation</name>
        <dbReference type="ChEBI" id="CHEBI:23378"/>
    </ligand>
</feature>
<dbReference type="AlphaFoldDB" id="A0A8B6M378"/>
<feature type="domain" description="Thioredoxin" evidence="5">
    <location>
        <begin position="36"/>
        <end position="195"/>
    </location>
</feature>
<dbReference type="Gene3D" id="3.40.30.10">
    <property type="entry name" value="Glutaredoxin"/>
    <property type="match status" value="1"/>
</dbReference>
<evidence type="ECO:0000313" key="7">
    <source>
        <dbReference type="Proteomes" id="UP000485880"/>
    </source>
</evidence>
<dbReference type="RefSeq" id="WP_174511668.1">
    <property type="nucleotide sequence ID" value="NZ_CABFMQ020000057.1"/>
</dbReference>
<dbReference type="PROSITE" id="PS51352">
    <property type="entry name" value="THIOREDOXIN_2"/>
    <property type="match status" value="1"/>
</dbReference>
<evidence type="ECO:0000256" key="3">
    <source>
        <dbReference type="PIRSR" id="PIRSR603782-1"/>
    </source>
</evidence>
<accession>A0A8B6M378</accession>
<evidence type="ECO:0000259" key="5">
    <source>
        <dbReference type="PROSITE" id="PS51352"/>
    </source>
</evidence>
<keyword evidence="2 3" id="KW-0186">Copper</keyword>
<feature type="disulfide bond" description="Redox-active" evidence="4">
    <location>
        <begin position="74"/>
        <end position="78"/>
    </location>
</feature>